<keyword evidence="1" id="KW-1133">Transmembrane helix</keyword>
<comment type="caution">
    <text evidence="2">The sequence shown here is derived from an EMBL/GenBank/DDBJ whole genome shotgun (WGS) entry which is preliminary data.</text>
</comment>
<evidence type="ECO:0000313" key="2">
    <source>
        <dbReference type="EMBL" id="KAJ7734153.1"/>
    </source>
</evidence>
<evidence type="ECO:0000313" key="3">
    <source>
        <dbReference type="Proteomes" id="UP001215280"/>
    </source>
</evidence>
<dbReference type="EMBL" id="JARJLG010000163">
    <property type="protein sequence ID" value="KAJ7734153.1"/>
    <property type="molecule type" value="Genomic_DNA"/>
</dbReference>
<proteinExistence type="predicted"/>
<dbReference type="Proteomes" id="UP001215280">
    <property type="component" value="Unassembled WGS sequence"/>
</dbReference>
<reference evidence="2" key="1">
    <citation type="submission" date="2023-03" db="EMBL/GenBank/DDBJ databases">
        <title>Massive genome expansion in bonnet fungi (Mycena s.s.) driven by repeated elements and novel gene families across ecological guilds.</title>
        <authorList>
            <consortium name="Lawrence Berkeley National Laboratory"/>
            <person name="Harder C.B."/>
            <person name="Miyauchi S."/>
            <person name="Viragh M."/>
            <person name="Kuo A."/>
            <person name="Thoen E."/>
            <person name="Andreopoulos B."/>
            <person name="Lu D."/>
            <person name="Skrede I."/>
            <person name="Drula E."/>
            <person name="Henrissat B."/>
            <person name="Morin E."/>
            <person name="Kohler A."/>
            <person name="Barry K."/>
            <person name="LaButti K."/>
            <person name="Morin E."/>
            <person name="Salamov A."/>
            <person name="Lipzen A."/>
            <person name="Mereny Z."/>
            <person name="Hegedus B."/>
            <person name="Baldrian P."/>
            <person name="Stursova M."/>
            <person name="Weitz H."/>
            <person name="Taylor A."/>
            <person name="Grigoriev I.V."/>
            <person name="Nagy L.G."/>
            <person name="Martin F."/>
            <person name="Kauserud H."/>
        </authorList>
    </citation>
    <scope>NUCLEOTIDE SEQUENCE</scope>
    <source>
        <strain evidence="2">CBHHK188m</strain>
    </source>
</reference>
<sequence length="93" mass="10084">MGGNIPVAYAHEWVMFLQHSLGSFRIQRCSTSYAGVGVTLGLQTLAANPLLGPLTIAIALYPIVDILAGVGKLVMVVERIKEAPLVKFFEWDV</sequence>
<evidence type="ECO:0000256" key="1">
    <source>
        <dbReference type="SAM" id="Phobius"/>
    </source>
</evidence>
<keyword evidence="1" id="KW-0472">Membrane</keyword>
<protein>
    <submittedName>
        <fullName evidence="2">Uncharacterized protein</fullName>
    </submittedName>
</protein>
<organism evidence="2 3">
    <name type="scientific">Mycena maculata</name>
    <dbReference type="NCBI Taxonomy" id="230809"/>
    <lineage>
        <taxon>Eukaryota</taxon>
        <taxon>Fungi</taxon>
        <taxon>Dikarya</taxon>
        <taxon>Basidiomycota</taxon>
        <taxon>Agaricomycotina</taxon>
        <taxon>Agaricomycetes</taxon>
        <taxon>Agaricomycetidae</taxon>
        <taxon>Agaricales</taxon>
        <taxon>Marasmiineae</taxon>
        <taxon>Mycenaceae</taxon>
        <taxon>Mycena</taxon>
    </lineage>
</organism>
<gene>
    <name evidence="2" type="ORF">DFH07DRAFT_967698</name>
</gene>
<dbReference type="AlphaFoldDB" id="A0AAD7I4W8"/>
<name>A0AAD7I4W8_9AGAR</name>
<keyword evidence="1" id="KW-0812">Transmembrane</keyword>
<feature type="transmembrane region" description="Helical" evidence="1">
    <location>
        <begin position="50"/>
        <end position="71"/>
    </location>
</feature>
<keyword evidence="3" id="KW-1185">Reference proteome</keyword>
<accession>A0AAD7I4W8</accession>